<dbReference type="Proteomes" id="UP000627166">
    <property type="component" value="Unassembled WGS sequence"/>
</dbReference>
<evidence type="ECO:0000313" key="2">
    <source>
        <dbReference type="Proteomes" id="UP000627166"/>
    </source>
</evidence>
<comment type="caution">
    <text evidence="1">The sequence shown here is derived from an EMBL/GenBank/DDBJ whole genome shotgun (WGS) entry which is preliminary data.</text>
</comment>
<evidence type="ECO:0000313" key="1">
    <source>
        <dbReference type="EMBL" id="MBD8048262.1"/>
    </source>
</evidence>
<sequence length="201" mass="23246">MVSIIVKEENIAKIKNFAKDMAEKGYQKEKRTGGTEIRSKGQIYNNILEGRFAEYAFYQHVTSIGRGYITKPNLEEWARGEWDEGIDFKQKFHNHHYITEIKASSNISRLILLTAGDLELNEKGKEIFEHGESCPDFIIGAKVDLETKNVEFAGFLYKADLRKALINPEEYLWKKGEFIPGTKKRLDADNYIWVYPQDSSK</sequence>
<organism evidence="1 2">
    <name type="scientific">Clostridium faecium</name>
    <dbReference type="NCBI Taxonomy" id="2762223"/>
    <lineage>
        <taxon>Bacteria</taxon>
        <taxon>Bacillati</taxon>
        <taxon>Bacillota</taxon>
        <taxon>Clostridia</taxon>
        <taxon>Eubacteriales</taxon>
        <taxon>Clostridiaceae</taxon>
        <taxon>Clostridium</taxon>
    </lineage>
</organism>
<dbReference type="EMBL" id="JACSQB010000120">
    <property type="protein sequence ID" value="MBD8048262.1"/>
    <property type="molecule type" value="Genomic_DNA"/>
</dbReference>
<keyword evidence="2" id="KW-1185">Reference proteome</keyword>
<protein>
    <submittedName>
        <fullName evidence="1">Uncharacterized protein</fullName>
    </submittedName>
</protein>
<gene>
    <name evidence="1" type="ORF">H9637_14655</name>
</gene>
<feature type="non-terminal residue" evidence="1">
    <location>
        <position position="201"/>
    </location>
</feature>
<accession>A0ABR8YVF9</accession>
<name>A0ABR8YVF9_9CLOT</name>
<dbReference type="RefSeq" id="WP_191741214.1">
    <property type="nucleotide sequence ID" value="NZ_JACSQB010000120.1"/>
</dbReference>
<reference evidence="1 2" key="1">
    <citation type="submission" date="2020-08" db="EMBL/GenBank/DDBJ databases">
        <title>A Genomic Blueprint of the Chicken Gut Microbiome.</title>
        <authorList>
            <person name="Gilroy R."/>
            <person name="Ravi A."/>
            <person name="Getino M."/>
            <person name="Pursley I."/>
            <person name="Horton D.L."/>
            <person name="Alikhan N.-F."/>
            <person name="Baker D."/>
            <person name="Gharbi K."/>
            <person name="Hall N."/>
            <person name="Watson M."/>
            <person name="Adriaenssens E.M."/>
            <person name="Foster-Nyarko E."/>
            <person name="Jarju S."/>
            <person name="Secka A."/>
            <person name="Antonio M."/>
            <person name="Oren A."/>
            <person name="Chaudhuri R."/>
            <person name="La Ragione R.M."/>
            <person name="Hildebrand F."/>
            <person name="Pallen M.J."/>
        </authorList>
    </citation>
    <scope>NUCLEOTIDE SEQUENCE [LARGE SCALE GENOMIC DNA]</scope>
    <source>
        <strain evidence="1 2">N37</strain>
    </source>
</reference>
<proteinExistence type="predicted"/>